<comment type="caution">
    <text evidence="1">The sequence shown here is derived from an EMBL/GenBank/DDBJ whole genome shotgun (WGS) entry which is preliminary data.</text>
</comment>
<dbReference type="AlphaFoldDB" id="M0KDX8"/>
<sequence>MSDDQLFIVVEGVGPADFPENEASSNKQDEAVALANDIHDLIREEYGNEEVEGVIPVVNPDAHEQMQATEL</sequence>
<evidence type="ECO:0000313" key="1">
    <source>
        <dbReference type="EMBL" id="EMA18404.1"/>
    </source>
</evidence>
<accession>M0KDX8</accession>
<protein>
    <submittedName>
        <fullName evidence="1">Uncharacterized protein</fullName>
    </submittedName>
</protein>
<name>M0KDX8_9EURY</name>
<dbReference type="PATRIC" id="fig|662475.6.peg.1827"/>
<keyword evidence="2" id="KW-1185">Reference proteome</keyword>
<gene>
    <name evidence="1" type="ORF">C435_09379</name>
</gene>
<dbReference type="RefSeq" id="WP_007188967.1">
    <property type="nucleotide sequence ID" value="NZ_AOLS01000053.1"/>
</dbReference>
<dbReference type="Proteomes" id="UP000011687">
    <property type="component" value="Unassembled WGS sequence"/>
</dbReference>
<dbReference type="EMBL" id="AOLS01000053">
    <property type="protein sequence ID" value="EMA18404.1"/>
    <property type="molecule type" value="Genomic_DNA"/>
</dbReference>
<proteinExistence type="predicted"/>
<dbReference type="GeneID" id="25154332"/>
<organism evidence="1 2">
    <name type="scientific">Haloarcula marismortui ATCC 33799</name>
    <dbReference type="NCBI Taxonomy" id="662475"/>
    <lineage>
        <taxon>Archaea</taxon>
        <taxon>Methanobacteriati</taxon>
        <taxon>Methanobacteriota</taxon>
        <taxon>Stenosarchaea group</taxon>
        <taxon>Halobacteria</taxon>
        <taxon>Halobacteriales</taxon>
        <taxon>Haloarculaceae</taxon>
        <taxon>Haloarcula</taxon>
    </lineage>
</organism>
<reference evidence="1 2" key="1">
    <citation type="journal article" date="2014" name="PLoS Genet.">
        <title>Phylogenetically driven sequencing of extremely halophilic archaea reveals strategies for static and dynamic osmo-response.</title>
        <authorList>
            <person name="Becker E.A."/>
            <person name="Seitzer P.M."/>
            <person name="Tritt A."/>
            <person name="Larsen D."/>
            <person name="Krusor M."/>
            <person name="Yao A.I."/>
            <person name="Wu D."/>
            <person name="Madern D."/>
            <person name="Eisen J.A."/>
            <person name="Darling A.E."/>
            <person name="Facciotti M.T."/>
        </authorList>
    </citation>
    <scope>NUCLEOTIDE SEQUENCE [LARGE SCALE GENOMIC DNA]</scope>
    <source>
        <strain evidence="1 2">ATCC 33799</strain>
    </source>
</reference>
<evidence type="ECO:0000313" key="2">
    <source>
        <dbReference type="Proteomes" id="UP000011687"/>
    </source>
</evidence>